<dbReference type="Gene3D" id="1.20.1260.10">
    <property type="match status" value="1"/>
</dbReference>
<evidence type="ECO:0000259" key="11">
    <source>
        <dbReference type="PROSITE" id="PS50905"/>
    </source>
</evidence>
<reference evidence="14" key="1">
    <citation type="submission" date="2016-06" db="UniProtKB">
        <authorList>
            <consortium name="WormBaseParasite"/>
        </authorList>
    </citation>
    <scope>IDENTIFICATION</scope>
</reference>
<dbReference type="InterPro" id="IPR009040">
    <property type="entry name" value="Ferritin-like_diiron"/>
</dbReference>
<feature type="domain" description="Ferritin-like diiron" evidence="11">
    <location>
        <begin position="20"/>
        <end position="172"/>
    </location>
</feature>
<evidence type="ECO:0000313" key="13">
    <source>
        <dbReference type="Proteomes" id="UP000272942"/>
    </source>
</evidence>
<keyword evidence="10" id="KW-0175">Coiled coil</keyword>
<evidence type="ECO:0000256" key="10">
    <source>
        <dbReference type="SAM" id="Coils"/>
    </source>
</evidence>
<dbReference type="EC" id="1.16.3.1" evidence="9"/>
<comment type="function">
    <text evidence="6">Stores iron in a soluble, non-toxic, readily available form. Important for iron homeostasis. Has ferroxidase activity. Iron is taken up in the ferrous form and deposited as ferric hydroxides after oxidation.</text>
</comment>
<dbReference type="GO" id="GO:0006826">
    <property type="term" value="P:iron ion transport"/>
    <property type="evidence" value="ECO:0007669"/>
    <property type="project" value="InterPro"/>
</dbReference>
<keyword evidence="13" id="KW-1185">Reference proteome</keyword>
<evidence type="ECO:0000256" key="8">
    <source>
        <dbReference type="PIRSR" id="PIRSR601519-1"/>
    </source>
</evidence>
<protein>
    <recommendedName>
        <fullName evidence="9">Ferritin</fullName>
        <ecNumber evidence="9">1.16.3.1</ecNumber>
    </recommendedName>
</protein>
<dbReference type="GO" id="GO:0008199">
    <property type="term" value="F:ferric iron binding"/>
    <property type="evidence" value="ECO:0007669"/>
    <property type="project" value="InterPro"/>
</dbReference>
<dbReference type="GO" id="GO:0004322">
    <property type="term" value="F:ferroxidase activity"/>
    <property type="evidence" value="ECO:0007669"/>
    <property type="project" value="UniProtKB-EC"/>
</dbReference>
<evidence type="ECO:0000256" key="4">
    <source>
        <dbReference type="ARBA" id="ARBA00023002"/>
    </source>
</evidence>
<evidence type="ECO:0000256" key="9">
    <source>
        <dbReference type="RuleBase" id="RU361145"/>
    </source>
</evidence>
<comment type="catalytic activity">
    <reaction evidence="7 9">
        <text>4 Fe(2+) + O2 + 4 H(+) = 4 Fe(3+) + 2 H2O</text>
        <dbReference type="Rhea" id="RHEA:11148"/>
        <dbReference type="ChEBI" id="CHEBI:15377"/>
        <dbReference type="ChEBI" id="CHEBI:15378"/>
        <dbReference type="ChEBI" id="CHEBI:15379"/>
        <dbReference type="ChEBI" id="CHEBI:29033"/>
        <dbReference type="ChEBI" id="CHEBI:29034"/>
        <dbReference type="EC" id="1.16.3.1"/>
    </reaction>
</comment>
<feature type="coiled-coil region" evidence="10">
    <location>
        <begin position="109"/>
        <end position="136"/>
    </location>
</feature>
<dbReference type="SUPFAM" id="SSF47240">
    <property type="entry name" value="Ferritin-like"/>
    <property type="match status" value="1"/>
</dbReference>
<accession>A0A182ZZH5</accession>
<dbReference type="PROSITE" id="PS50905">
    <property type="entry name" value="FERRITIN_LIKE"/>
    <property type="match status" value="1"/>
</dbReference>
<evidence type="ECO:0000256" key="1">
    <source>
        <dbReference type="ARBA" id="ARBA00007513"/>
    </source>
</evidence>
<dbReference type="InterPro" id="IPR012347">
    <property type="entry name" value="Ferritin-like"/>
</dbReference>
<keyword evidence="5 8" id="KW-0408">Iron</keyword>
<organism evidence="14">
    <name type="scientific">Echinostoma caproni</name>
    <dbReference type="NCBI Taxonomy" id="27848"/>
    <lineage>
        <taxon>Eukaryota</taxon>
        <taxon>Metazoa</taxon>
        <taxon>Spiralia</taxon>
        <taxon>Lophotrochozoa</taxon>
        <taxon>Platyhelminthes</taxon>
        <taxon>Trematoda</taxon>
        <taxon>Digenea</taxon>
        <taxon>Plagiorchiida</taxon>
        <taxon>Echinostomata</taxon>
        <taxon>Echinostomatoidea</taxon>
        <taxon>Echinostomatidae</taxon>
        <taxon>Echinostoma</taxon>
    </lineage>
</organism>
<dbReference type="PANTHER" id="PTHR11431">
    <property type="entry name" value="FERRITIN"/>
    <property type="match status" value="1"/>
</dbReference>
<keyword evidence="4 9" id="KW-0560">Oxidoreductase</keyword>
<dbReference type="GO" id="GO:0006879">
    <property type="term" value="P:intracellular iron ion homeostasis"/>
    <property type="evidence" value="ECO:0007669"/>
    <property type="project" value="UniProtKB-KW"/>
</dbReference>
<sequence>MAKAQATSGSYLLSDVNQSGKQAQECEQAINQLIQAYQSASHTYDHLVAACATEEMNMPGFCKFFRLCSLRTRRIAEHWTNWQTMRGGKLYVAEVKPLTQINDIWQQGIEKLLHIATELEKKMEQMVRQLHQIARSKEDVATAEIIEQKCLQHQYYVIRMMVNHENGLKLSQNAYLYDCTTMKPLVKRMHKFMVWHNEQMSCSVSSDSEKTHGTTSRHTTSSFEECPGVRAFMSSIWH</sequence>
<evidence type="ECO:0000256" key="7">
    <source>
        <dbReference type="ARBA" id="ARBA00047990"/>
    </source>
</evidence>
<name>A0A182ZZH5_9TREM</name>
<keyword evidence="2 9" id="KW-0409">Iron storage</keyword>
<dbReference type="InterPro" id="IPR001519">
    <property type="entry name" value="Ferritin"/>
</dbReference>
<dbReference type="OrthoDB" id="6264668at2759"/>
<keyword evidence="3 8" id="KW-0479">Metal-binding</keyword>
<evidence type="ECO:0000256" key="6">
    <source>
        <dbReference type="ARBA" id="ARBA00025111"/>
    </source>
</evidence>
<gene>
    <name evidence="12" type="ORF">ECPE_LOCUS110</name>
</gene>
<dbReference type="PANTHER" id="PTHR11431:SF75">
    <property type="entry name" value="FERRITIN"/>
    <property type="match status" value="1"/>
</dbReference>
<comment type="function">
    <text evidence="9">Stores iron in a soluble, non-toxic, readily available form. Important for iron homeostasis. Iron is taken up in the ferrous form and deposited as ferric hydroxides after oxidation.</text>
</comment>
<dbReference type="InterPro" id="IPR008331">
    <property type="entry name" value="Ferritin_DPS_dom"/>
</dbReference>
<dbReference type="GO" id="GO:0008198">
    <property type="term" value="F:ferrous iron binding"/>
    <property type="evidence" value="ECO:0007669"/>
    <property type="project" value="TreeGrafter"/>
</dbReference>
<dbReference type="Proteomes" id="UP000272942">
    <property type="component" value="Unassembled WGS sequence"/>
</dbReference>
<evidence type="ECO:0000256" key="2">
    <source>
        <dbReference type="ARBA" id="ARBA00022434"/>
    </source>
</evidence>
<comment type="similarity">
    <text evidence="1 9">Belongs to the ferritin family.</text>
</comment>
<evidence type="ECO:0000313" key="14">
    <source>
        <dbReference type="WBParaSite" id="ECPE_0000010901-mRNA-1"/>
    </source>
</evidence>
<reference evidence="12 13" key="2">
    <citation type="submission" date="2018-11" db="EMBL/GenBank/DDBJ databases">
        <authorList>
            <consortium name="Pathogen Informatics"/>
        </authorList>
    </citation>
    <scope>NUCLEOTIDE SEQUENCE [LARGE SCALE GENOMIC DNA]</scope>
    <source>
        <strain evidence="12 13">Egypt</strain>
    </source>
</reference>
<dbReference type="WBParaSite" id="ECPE_0000010901-mRNA-1">
    <property type="protein sequence ID" value="ECPE_0000010901-mRNA-1"/>
    <property type="gene ID" value="ECPE_0000010901"/>
</dbReference>
<evidence type="ECO:0000256" key="5">
    <source>
        <dbReference type="ARBA" id="ARBA00023004"/>
    </source>
</evidence>
<proteinExistence type="inferred from homology"/>
<dbReference type="Pfam" id="PF00210">
    <property type="entry name" value="Ferritin"/>
    <property type="match status" value="1"/>
</dbReference>
<evidence type="ECO:0000256" key="3">
    <source>
        <dbReference type="ARBA" id="ARBA00022723"/>
    </source>
</evidence>
<dbReference type="GO" id="GO:0005737">
    <property type="term" value="C:cytoplasm"/>
    <property type="evidence" value="ECO:0007669"/>
    <property type="project" value="TreeGrafter"/>
</dbReference>
<feature type="binding site" evidence="8">
    <location>
        <position position="154"/>
    </location>
    <ligand>
        <name>Fe cation</name>
        <dbReference type="ChEBI" id="CHEBI:24875"/>
        <label>1</label>
    </ligand>
</feature>
<evidence type="ECO:0000313" key="12">
    <source>
        <dbReference type="EMBL" id="VDP18849.1"/>
    </source>
</evidence>
<dbReference type="EMBL" id="UZAN01000288">
    <property type="protein sequence ID" value="VDP18849.1"/>
    <property type="molecule type" value="Genomic_DNA"/>
</dbReference>
<feature type="binding site" evidence="8">
    <location>
        <position position="120"/>
    </location>
    <ligand>
        <name>Fe cation</name>
        <dbReference type="ChEBI" id="CHEBI:24875"/>
        <label>1</label>
    </ligand>
</feature>
<dbReference type="InterPro" id="IPR009078">
    <property type="entry name" value="Ferritin-like_SF"/>
</dbReference>
<dbReference type="AlphaFoldDB" id="A0A182ZZH5"/>